<evidence type="ECO:0000313" key="2">
    <source>
        <dbReference type="EMBL" id="AIW49874.1"/>
    </source>
</evidence>
<dbReference type="EMBL" id="KF960047">
    <property type="protein sequence ID" value="AIW49874.1"/>
    <property type="molecule type" value="mRNA"/>
</dbReference>
<feature type="chain" id="PRO_5002038572" evidence="1">
    <location>
        <begin position="24"/>
        <end position="65"/>
    </location>
</feature>
<dbReference type="GO" id="GO:0005576">
    <property type="term" value="C:extracellular region"/>
    <property type="evidence" value="ECO:0007669"/>
    <property type="project" value="InterPro"/>
</dbReference>
<keyword evidence="1" id="KW-0732">Signal</keyword>
<organism evidence="2">
    <name type="scientific">Plutella xylostella</name>
    <name type="common">Diamondback moth</name>
    <name type="synonym">Plutella maculipennis</name>
    <dbReference type="NCBI Taxonomy" id="51655"/>
    <lineage>
        <taxon>Eukaryota</taxon>
        <taxon>Metazoa</taxon>
        <taxon>Ecdysozoa</taxon>
        <taxon>Arthropoda</taxon>
        <taxon>Hexapoda</taxon>
        <taxon>Insecta</taxon>
        <taxon>Pterygota</taxon>
        <taxon>Neoptera</taxon>
        <taxon>Endopterygota</taxon>
        <taxon>Lepidoptera</taxon>
        <taxon>Glossata</taxon>
        <taxon>Ditrysia</taxon>
        <taxon>Yponomeutoidea</taxon>
        <taxon>Plutellidae</taxon>
        <taxon>Plutella</taxon>
    </lineage>
</organism>
<name>A0A0A7DQ67_PLUXY</name>
<dbReference type="AlphaFoldDB" id="A0A0A7DQ67"/>
<evidence type="ECO:0000256" key="1">
    <source>
        <dbReference type="SAM" id="SignalP"/>
    </source>
</evidence>
<dbReference type="InterPro" id="IPR037043">
    <property type="entry name" value="Moricin_sf"/>
</dbReference>
<feature type="signal peptide" evidence="1">
    <location>
        <begin position="1"/>
        <end position="23"/>
    </location>
</feature>
<protein>
    <submittedName>
        <fullName evidence="2">Antibacterial peptide moricin</fullName>
    </submittedName>
</protein>
<dbReference type="InterPro" id="IPR009456">
    <property type="entry name" value="Moricin_fam"/>
</dbReference>
<accession>A0A0A7DQ67</accession>
<proteinExistence type="evidence at transcript level"/>
<dbReference type="GO" id="GO:0042742">
    <property type="term" value="P:defense response to bacterium"/>
    <property type="evidence" value="ECO:0007669"/>
    <property type="project" value="InterPro"/>
</dbReference>
<dbReference type="Gene3D" id="1.20.5.750">
    <property type="entry name" value="Moricin domain"/>
    <property type="match status" value="1"/>
</dbReference>
<sequence>MRFLHLLMLALAAMTLLLGGSHAAPKVNVNALKKGGRVIKKGLGVIGAAGTAHEVYNHVRNRNQG</sequence>
<dbReference type="Pfam" id="PF06451">
    <property type="entry name" value="Moricin"/>
    <property type="match status" value="1"/>
</dbReference>
<reference evidence="2" key="1">
    <citation type="submission" date="2013-12" db="EMBL/GenBank/DDBJ databases">
        <title>One kind of linear antimicrobial peptide Moricin from Plutella xylostella(L.), with potenial antifungal activity.</title>
        <authorList>
            <person name="Li P."/>
            <person name="Zheng Z."/>
            <person name="Wang S."/>
            <person name="Xu X."/>
            <person name="Jin F."/>
        </authorList>
    </citation>
    <scope>NUCLEOTIDE SEQUENCE</scope>
</reference>